<evidence type="ECO:0000256" key="1">
    <source>
        <dbReference type="SAM" id="MobiDB-lite"/>
    </source>
</evidence>
<name>A0ABQ9EFY2_TEGGR</name>
<dbReference type="Proteomes" id="UP001217089">
    <property type="component" value="Unassembled WGS sequence"/>
</dbReference>
<reference evidence="3 4" key="1">
    <citation type="submission" date="2022-12" db="EMBL/GenBank/DDBJ databases">
        <title>Chromosome-level genome of Tegillarca granosa.</title>
        <authorList>
            <person name="Kim J."/>
        </authorList>
    </citation>
    <scope>NUCLEOTIDE SEQUENCE [LARGE SCALE GENOMIC DNA]</scope>
    <source>
        <strain evidence="3">Teg-2019</strain>
        <tissue evidence="3">Adductor muscle</tissue>
    </source>
</reference>
<accession>A0ABQ9EFY2</accession>
<keyword evidence="2" id="KW-0732">Signal</keyword>
<sequence length="192" mass="21499">MKSIIDFLFVCTTLIHFISSVQNVTENTSTRQNERHSSTEHTSTFHNEWPHYNSTGHYVTGHTNNDKTKQLISEEVQISQTGVSMTTTMTNTTQTTSSVLTKEGDQCDRYGIGCVVQIFTIFCSSGCVNIHCLFIYYNSTSLEDKQAPSRNDVVFVVRDVGAILTDFALASKLTMQWTASLAETELDSLDQM</sequence>
<feature type="chain" id="PRO_5047206134" evidence="2">
    <location>
        <begin position="21"/>
        <end position="192"/>
    </location>
</feature>
<gene>
    <name evidence="3" type="ORF">KUTeg_017787</name>
</gene>
<proteinExistence type="predicted"/>
<dbReference type="EMBL" id="JARBDR010000903">
    <property type="protein sequence ID" value="KAJ8304204.1"/>
    <property type="molecule type" value="Genomic_DNA"/>
</dbReference>
<evidence type="ECO:0000313" key="3">
    <source>
        <dbReference type="EMBL" id="KAJ8304204.1"/>
    </source>
</evidence>
<protein>
    <submittedName>
        <fullName evidence="3">Uncharacterized protein</fullName>
    </submittedName>
</protein>
<organism evidence="3 4">
    <name type="scientific">Tegillarca granosa</name>
    <name type="common">Malaysian cockle</name>
    <name type="synonym">Anadara granosa</name>
    <dbReference type="NCBI Taxonomy" id="220873"/>
    <lineage>
        <taxon>Eukaryota</taxon>
        <taxon>Metazoa</taxon>
        <taxon>Spiralia</taxon>
        <taxon>Lophotrochozoa</taxon>
        <taxon>Mollusca</taxon>
        <taxon>Bivalvia</taxon>
        <taxon>Autobranchia</taxon>
        <taxon>Pteriomorphia</taxon>
        <taxon>Arcoida</taxon>
        <taxon>Arcoidea</taxon>
        <taxon>Arcidae</taxon>
        <taxon>Tegillarca</taxon>
    </lineage>
</organism>
<evidence type="ECO:0000313" key="4">
    <source>
        <dbReference type="Proteomes" id="UP001217089"/>
    </source>
</evidence>
<feature type="signal peptide" evidence="2">
    <location>
        <begin position="1"/>
        <end position="20"/>
    </location>
</feature>
<keyword evidence="4" id="KW-1185">Reference proteome</keyword>
<comment type="caution">
    <text evidence="3">The sequence shown here is derived from an EMBL/GenBank/DDBJ whole genome shotgun (WGS) entry which is preliminary data.</text>
</comment>
<evidence type="ECO:0000256" key="2">
    <source>
        <dbReference type="SAM" id="SignalP"/>
    </source>
</evidence>
<feature type="region of interest" description="Disordered" evidence="1">
    <location>
        <begin position="25"/>
        <end position="46"/>
    </location>
</feature>